<comment type="caution">
    <text evidence="3">The sequence shown here is derived from an EMBL/GenBank/DDBJ whole genome shotgun (WGS) entry which is preliminary data.</text>
</comment>
<feature type="region of interest" description="Disordered" evidence="1">
    <location>
        <begin position="757"/>
        <end position="783"/>
    </location>
</feature>
<evidence type="ECO:0000313" key="4">
    <source>
        <dbReference type="Proteomes" id="UP001516023"/>
    </source>
</evidence>
<feature type="compositionally biased region" description="Polar residues" evidence="1">
    <location>
        <begin position="40"/>
        <end position="53"/>
    </location>
</feature>
<feature type="compositionally biased region" description="Basic and acidic residues" evidence="1">
    <location>
        <begin position="59"/>
        <end position="68"/>
    </location>
</feature>
<dbReference type="Proteomes" id="UP001516023">
    <property type="component" value="Unassembled WGS sequence"/>
</dbReference>
<dbReference type="PROSITE" id="PS50020">
    <property type="entry name" value="WW_DOMAIN_2"/>
    <property type="match status" value="1"/>
</dbReference>
<feature type="region of interest" description="Disordered" evidence="1">
    <location>
        <begin position="717"/>
        <end position="745"/>
    </location>
</feature>
<feature type="region of interest" description="Disordered" evidence="1">
    <location>
        <begin position="1"/>
        <end position="125"/>
    </location>
</feature>
<dbReference type="InterPro" id="IPR001202">
    <property type="entry name" value="WW_dom"/>
</dbReference>
<dbReference type="PROSITE" id="PS01159">
    <property type="entry name" value="WW_DOMAIN_1"/>
    <property type="match status" value="1"/>
</dbReference>
<feature type="domain" description="WW" evidence="2">
    <location>
        <begin position="401"/>
        <end position="434"/>
    </location>
</feature>
<dbReference type="EMBL" id="JABMIG020000103">
    <property type="protein sequence ID" value="KAL3792301.1"/>
    <property type="molecule type" value="Genomic_DNA"/>
</dbReference>
<feature type="compositionally biased region" description="Polar residues" evidence="1">
    <location>
        <begin position="14"/>
        <end position="23"/>
    </location>
</feature>
<gene>
    <name evidence="3" type="ORF">HJC23_006213</name>
</gene>
<feature type="compositionally biased region" description="Basic and acidic residues" evidence="1">
    <location>
        <begin position="736"/>
        <end position="745"/>
    </location>
</feature>
<reference evidence="3 4" key="1">
    <citation type="journal article" date="2020" name="G3 (Bethesda)">
        <title>Improved Reference Genome for Cyclotella cryptica CCMP332, a Model for Cell Wall Morphogenesis, Salinity Adaptation, and Lipid Production in Diatoms (Bacillariophyta).</title>
        <authorList>
            <person name="Roberts W.R."/>
            <person name="Downey K.M."/>
            <person name="Ruck E.C."/>
            <person name="Traller J.C."/>
            <person name="Alverson A.J."/>
        </authorList>
    </citation>
    <scope>NUCLEOTIDE SEQUENCE [LARGE SCALE GENOMIC DNA]</scope>
    <source>
        <strain evidence="3 4">CCMP332</strain>
    </source>
</reference>
<feature type="compositionally biased region" description="Basic and acidic residues" evidence="1">
    <location>
        <begin position="25"/>
        <end position="38"/>
    </location>
</feature>
<dbReference type="AlphaFoldDB" id="A0ABD3PY75"/>
<evidence type="ECO:0000259" key="2">
    <source>
        <dbReference type="PROSITE" id="PS50020"/>
    </source>
</evidence>
<feature type="compositionally biased region" description="Basic residues" evidence="1">
    <location>
        <begin position="770"/>
        <end position="783"/>
    </location>
</feature>
<sequence>MLASKNIRRPFGTSAGNGANNRDSGPGRKDGKSVEPRGSKVTSKAFQPGQGRSLQRAAQKNDDRDDKRRKSKTPKTNNLSSIGGAYDIQNNFVERSVIRDVTKKSEALPDPSPIRRPDPTSMYAPTRDSFVTSSVQRLFNPSRSKIIAGGRKTIDSSKHSERSMSSDMDTNSSNSDKNSPLITSPYEKPDPDAFHLSIIKNNGCRKEMNKSSNSKVEEAPGVELDATKIQSAKNEKHAISKSKSQLQPNFRLEEAMVRARNGPTDNTRVLAAMLNSCSGKSKCRNDSTHTEASGVSLVGSTVGGASLQRSASADESEVTIQDCTSSSHTSKVTGASDVLEKYWSRSNPTRTPKNQQNNVHASSNDLSSASFVRRPTSVERKTLSDQVVSQLRSGYTFPSQIHLPAGWQVRISKSKGKPYYVHPDFGSTWHYPGLIIGHHIAVQNELHMDQSIDVSKFTSLGSLFQKTKDASSEMRSTTTMETSRHGTISSFGHEMADHLVEQQTGAGASVSSGGKQTDASVLLETSIDSKSVSSNASQSKCLTQDSNANYNETVALSGSGKEAREKIALENNGGVNSAAELNENSSDNLVDFQTEYDDLESFDVTSAINRDDALSAIGSAHIDGINSLTSDHVDVDALLRHGTQRNSSPLVTIKETIRESSGRQSSQVSLDDASVDVECVQVRSSRTSSEFQSLCDDWSNVSEDVDKSVVNNAHAGALEDGNDFDNYGSGFDDHDDNGSELERNDTPRFDKYHVEALEHGPENEAEAATKRSKKRAKSAPIKRRLRKTFPAGSVMLFTNVGLNREWITEHAAVEERKEKEVHVDIIETLPSVTR</sequence>
<feature type="region of interest" description="Disordered" evidence="1">
    <location>
        <begin position="343"/>
        <end position="373"/>
    </location>
</feature>
<protein>
    <recommendedName>
        <fullName evidence="2">WW domain-containing protein</fullName>
    </recommendedName>
</protein>
<feature type="compositionally biased region" description="Low complexity" evidence="1">
    <location>
        <begin position="165"/>
        <end position="179"/>
    </location>
</feature>
<feature type="compositionally biased region" description="Polar residues" evidence="1">
    <location>
        <begin position="344"/>
        <end position="370"/>
    </location>
</feature>
<evidence type="ECO:0000313" key="3">
    <source>
        <dbReference type="EMBL" id="KAL3792301.1"/>
    </source>
</evidence>
<feature type="compositionally biased region" description="Basic and acidic residues" evidence="1">
    <location>
        <begin position="152"/>
        <end position="164"/>
    </location>
</feature>
<accession>A0ABD3PY75</accession>
<keyword evidence="4" id="KW-1185">Reference proteome</keyword>
<feature type="region of interest" description="Disordered" evidence="1">
    <location>
        <begin position="146"/>
        <end position="192"/>
    </location>
</feature>
<feature type="compositionally biased region" description="Basic and acidic residues" evidence="1">
    <location>
        <begin position="96"/>
        <end position="118"/>
    </location>
</feature>
<proteinExistence type="predicted"/>
<evidence type="ECO:0000256" key="1">
    <source>
        <dbReference type="SAM" id="MobiDB-lite"/>
    </source>
</evidence>
<name>A0ABD3PY75_9STRA</name>
<organism evidence="3 4">
    <name type="scientific">Cyclotella cryptica</name>
    <dbReference type="NCBI Taxonomy" id="29204"/>
    <lineage>
        <taxon>Eukaryota</taxon>
        <taxon>Sar</taxon>
        <taxon>Stramenopiles</taxon>
        <taxon>Ochrophyta</taxon>
        <taxon>Bacillariophyta</taxon>
        <taxon>Coscinodiscophyceae</taxon>
        <taxon>Thalassiosirophycidae</taxon>
        <taxon>Stephanodiscales</taxon>
        <taxon>Stephanodiscaceae</taxon>
        <taxon>Cyclotella</taxon>
    </lineage>
</organism>